<feature type="domain" description="Ras-associating" evidence="9">
    <location>
        <begin position="730"/>
        <end position="851"/>
    </location>
</feature>
<feature type="compositionally biased region" description="Polar residues" evidence="7">
    <location>
        <begin position="441"/>
        <end position="453"/>
    </location>
</feature>
<dbReference type="PANTHER" id="PTHR23179:SF28">
    <property type="entry name" value="RHO GTPASE-ACTIVATING PROTEIN 20"/>
    <property type="match status" value="1"/>
</dbReference>
<dbReference type="Proteomes" id="UP000516260">
    <property type="component" value="Chromosome 2"/>
</dbReference>
<feature type="compositionally biased region" description="Basic and acidic residues" evidence="7">
    <location>
        <begin position="355"/>
        <end position="380"/>
    </location>
</feature>
<accession>A0A4Z2BQQ9</accession>
<feature type="compositionally biased region" description="Basic and acidic residues" evidence="7">
    <location>
        <begin position="1147"/>
        <end position="1158"/>
    </location>
</feature>
<keyword evidence="5 6" id="KW-0694">RNA-binding</keyword>
<keyword evidence="2" id="KW-0343">GTPase activation</keyword>
<evidence type="ECO:0000259" key="10">
    <source>
        <dbReference type="PROSITE" id="PS50238"/>
    </source>
</evidence>
<gene>
    <name evidence="11" type="ORF">fugu_002428</name>
</gene>
<evidence type="ECO:0000256" key="4">
    <source>
        <dbReference type="ARBA" id="ARBA00022737"/>
    </source>
</evidence>
<dbReference type="CDD" id="cd12949">
    <property type="entry name" value="NOPS_PSPC1"/>
    <property type="match status" value="1"/>
</dbReference>
<proteinExistence type="predicted"/>
<feature type="compositionally biased region" description="Low complexity" evidence="7">
    <location>
        <begin position="1232"/>
        <end position="1262"/>
    </location>
</feature>
<reference evidence="11 12" key="1">
    <citation type="submission" date="2019-04" db="EMBL/GenBank/DDBJ databases">
        <title>The sequence and de novo assembly of Takifugu bimaculatus genome using PacBio and Hi-C technologies.</title>
        <authorList>
            <person name="Xu P."/>
            <person name="Liu B."/>
            <person name="Zhou Z."/>
        </authorList>
    </citation>
    <scope>NUCLEOTIDE SEQUENCE [LARGE SCALE GENOMIC DNA]</scope>
    <source>
        <strain evidence="11">TB-2018</strain>
        <tissue evidence="11">Muscle</tissue>
    </source>
</reference>
<feature type="compositionally biased region" description="Polar residues" evidence="7">
    <location>
        <begin position="527"/>
        <end position="540"/>
    </location>
</feature>
<organism evidence="11 12">
    <name type="scientific">Takifugu bimaculatus</name>
    <dbReference type="NCBI Taxonomy" id="433685"/>
    <lineage>
        <taxon>Eukaryota</taxon>
        <taxon>Metazoa</taxon>
        <taxon>Chordata</taxon>
        <taxon>Craniata</taxon>
        <taxon>Vertebrata</taxon>
        <taxon>Euteleostomi</taxon>
        <taxon>Actinopterygii</taxon>
        <taxon>Neopterygii</taxon>
        <taxon>Teleostei</taxon>
        <taxon>Neoteleostei</taxon>
        <taxon>Acanthomorphata</taxon>
        <taxon>Eupercaria</taxon>
        <taxon>Tetraodontiformes</taxon>
        <taxon>Tetradontoidea</taxon>
        <taxon>Tetraodontidae</taxon>
        <taxon>Takifugu</taxon>
    </lineage>
</organism>
<dbReference type="Gene3D" id="3.30.70.330">
    <property type="match status" value="2"/>
</dbReference>
<dbReference type="InterPro" id="IPR000159">
    <property type="entry name" value="RA_dom"/>
</dbReference>
<dbReference type="GO" id="GO:0003723">
    <property type="term" value="F:RNA binding"/>
    <property type="evidence" value="ECO:0007669"/>
    <property type="project" value="UniProtKB-UniRule"/>
</dbReference>
<dbReference type="PROSITE" id="PS50238">
    <property type="entry name" value="RHOGAP"/>
    <property type="match status" value="1"/>
</dbReference>
<protein>
    <recommendedName>
        <fullName evidence="13">Rho GTPase-activating protein 20</fullName>
    </recommendedName>
</protein>
<dbReference type="PANTHER" id="PTHR23179">
    <property type="entry name" value="T-CELL ACTIVATION RHO GTPASE ACTIVATING PROTEIN-RELATED"/>
    <property type="match status" value="1"/>
</dbReference>
<dbReference type="PROSITE" id="PS50102">
    <property type="entry name" value="RRM"/>
    <property type="match status" value="2"/>
</dbReference>
<feature type="compositionally biased region" description="Polar residues" evidence="7">
    <location>
        <begin position="1"/>
        <end position="31"/>
    </location>
</feature>
<dbReference type="EMBL" id="SWLE01000012">
    <property type="protein sequence ID" value="TNM94252.1"/>
    <property type="molecule type" value="Genomic_DNA"/>
</dbReference>
<feature type="compositionally biased region" description="Pro residues" evidence="7">
    <location>
        <begin position="479"/>
        <end position="493"/>
    </location>
</feature>
<dbReference type="GO" id="GO:0007165">
    <property type="term" value="P:signal transduction"/>
    <property type="evidence" value="ECO:0007669"/>
    <property type="project" value="InterPro"/>
</dbReference>
<dbReference type="Pfam" id="PF00076">
    <property type="entry name" value="RRM_1"/>
    <property type="match status" value="2"/>
</dbReference>
<feature type="compositionally biased region" description="Polar residues" evidence="7">
    <location>
        <begin position="1293"/>
        <end position="1307"/>
    </location>
</feature>
<feature type="region of interest" description="Disordered" evidence="7">
    <location>
        <begin position="1131"/>
        <end position="1190"/>
    </location>
</feature>
<dbReference type="InterPro" id="IPR047887">
    <property type="entry name" value="ARHGAP20_PH"/>
</dbReference>
<dbReference type="InterPro" id="IPR000198">
    <property type="entry name" value="RhoGAP_dom"/>
</dbReference>
<evidence type="ECO:0000256" key="6">
    <source>
        <dbReference type="PROSITE-ProRule" id="PRU00176"/>
    </source>
</evidence>
<dbReference type="SMART" id="SM00324">
    <property type="entry name" value="RhoGAP"/>
    <property type="match status" value="1"/>
</dbReference>
<evidence type="ECO:0008006" key="13">
    <source>
        <dbReference type="Google" id="ProtNLM"/>
    </source>
</evidence>
<dbReference type="InterPro" id="IPR012677">
    <property type="entry name" value="Nucleotide-bd_a/b_plait_sf"/>
</dbReference>
<evidence type="ECO:0000313" key="12">
    <source>
        <dbReference type="Proteomes" id="UP000516260"/>
    </source>
</evidence>
<keyword evidence="3" id="KW-0597">Phosphoprotein</keyword>
<dbReference type="InterPro" id="IPR000504">
    <property type="entry name" value="RRM_dom"/>
</dbReference>
<dbReference type="InterPro" id="IPR029071">
    <property type="entry name" value="Ubiquitin-like_domsf"/>
</dbReference>
<dbReference type="SUPFAM" id="SSF48350">
    <property type="entry name" value="GTPase activation domain, GAP"/>
    <property type="match status" value="1"/>
</dbReference>
<evidence type="ECO:0000256" key="5">
    <source>
        <dbReference type="ARBA" id="ARBA00022884"/>
    </source>
</evidence>
<dbReference type="Pfam" id="PF00620">
    <property type="entry name" value="RhoGAP"/>
    <property type="match status" value="1"/>
</dbReference>
<feature type="domain" description="RRM" evidence="8">
    <location>
        <begin position="159"/>
        <end position="225"/>
    </location>
</feature>
<feature type="region of interest" description="Disordered" evidence="7">
    <location>
        <begin position="408"/>
        <end position="505"/>
    </location>
</feature>
<dbReference type="SUPFAM" id="SSF54236">
    <property type="entry name" value="Ubiquitin-like"/>
    <property type="match status" value="1"/>
</dbReference>
<dbReference type="FunFam" id="2.30.29.30:FF:000217">
    <property type="entry name" value="Rho GTPase activating protein 20"/>
    <property type="match status" value="1"/>
</dbReference>
<comment type="subcellular location">
    <subcellularLocation>
        <location evidence="1">Nucleus speckle</location>
    </subcellularLocation>
</comment>
<feature type="compositionally biased region" description="Gly residues" evidence="7">
    <location>
        <begin position="494"/>
        <end position="504"/>
    </location>
</feature>
<dbReference type="Gene3D" id="3.10.20.90">
    <property type="entry name" value="Phosphatidylinositol 3-kinase Catalytic Subunit, Chain A, domain 1"/>
    <property type="match status" value="1"/>
</dbReference>
<name>A0A4Z2BQQ9_9TELE</name>
<dbReference type="GO" id="GO:0035023">
    <property type="term" value="P:regulation of Rho protein signal transduction"/>
    <property type="evidence" value="ECO:0007669"/>
    <property type="project" value="InterPro"/>
</dbReference>
<keyword evidence="12" id="KW-1185">Reference proteome</keyword>
<dbReference type="Pfam" id="PF08075">
    <property type="entry name" value="NOPS"/>
    <property type="match status" value="1"/>
</dbReference>
<feature type="region of interest" description="Disordered" evidence="7">
    <location>
        <begin position="524"/>
        <end position="568"/>
    </location>
</feature>
<dbReference type="GO" id="GO:0005096">
    <property type="term" value="F:GTPase activator activity"/>
    <property type="evidence" value="ECO:0007669"/>
    <property type="project" value="UniProtKB-KW"/>
</dbReference>
<dbReference type="Pfam" id="PF22286">
    <property type="entry name" value="RHG20_PH"/>
    <property type="match status" value="1"/>
</dbReference>
<feature type="domain" description="Rho-GAP" evidence="10">
    <location>
        <begin position="899"/>
        <end position="1088"/>
    </location>
</feature>
<feature type="compositionally biased region" description="Polar residues" evidence="7">
    <location>
        <begin position="1172"/>
        <end position="1181"/>
    </location>
</feature>
<feature type="compositionally biased region" description="Gly residues" evidence="7">
    <location>
        <begin position="416"/>
        <end position="435"/>
    </location>
</feature>
<evidence type="ECO:0000256" key="7">
    <source>
        <dbReference type="SAM" id="MobiDB-lite"/>
    </source>
</evidence>
<evidence type="ECO:0000256" key="3">
    <source>
        <dbReference type="ARBA" id="ARBA00022553"/>
    </source>
</evidence>
<dbReference type="Pfam" id="PF00788">
    <property type="entry name" value="RA"/>
    <property type="match status" value="1"/>
</dbReference>
<dbReference type="CDD" id="cd04402">
    <property type="entry name" value="RhoGAP_ARHGAP20"/>
    <property type="match status" value="1"/>
</dbReference>
<dbReference type="Gene3D" id="6.10.250.1170">
    <property type="match status" value="1"/>
</dbReference>
<dbReference type="InterPro" id="IPR047886">
    <property type="entry name" value="ARHGAP20-like_RhoGAP"/>
</dbReference>
<evidence type="ECO:0000256" key="2">
    <source>
        <dbReference type="ARBA" id="ARBA00022468"/>
    </source>
</evidence>
<dbReference type="SUPFAM" id="SSF50729">
    <property type="entry name" value="PH domain-like"/>
    <property type="match status" value="1"/>
</dbReference>
<dbReference type="InterPro" id="IPR012975">
    <property type="entry name" value="NOPS"/>
</dbReference>
<dbReference type="GO" id="GO:0016607">
    <property type="term" value="C:nuclear speck"/>
    <property type="evidence" value="ECO:0007669"/>
    <property type="project" value="UniProtKB-SubCell"/>
</dbReference>
<feature type="region of interest" description="Disordered" evidence="7">
    <location>
        <begin position="1202"/>
        <end position="1351"/>
    </location>
</feature>
<dbReference type="InterPro" id="IPR035979">
    <property type="entry name" value="RBD_domain_sf"/>
</dbReference>
<dbReference type="Gene3D" id="2.30.29.30">
    <property type="entry name" value="Pleckstrin-homology domain (PH domain)/Phosphotyrosine-binding domain (PTB)"/>
    <property type="match status" value="1"/>
</dbReference>
<evidence type="ECO:0000256" key="1">
    <source>
        <dbReference type="ARBA" id="ARBA00004324"/>
    </source>
</evidence>
<evidence type="ECO:0000259" key="9">
    <source>
        <dbReference type="PROSITE" id="PS50200"/>
    </source>
</evidence>
<feature type="region of interest" description="Disordered" evidence="7">
    <location>
        <begin position="1"/>
        <end position="69"/>
    </location>
</feature>
<feature type="region of interest" description="Disordered" evidence="7">
    <location>
        <begin position="1090"/>
        <end position="1119"/>
    </location>
</feature>
<evidence type="ECO:0000259" key="8">
    <source>
        <dbReference type="PROSITE" id="PS50102"/>
    </source>
</evidence>
<dbReference type="Gene3D" id="1.10.555.10">
    <property type="entry name" value="Rho GTPase activation protein"/>
    <property type="match status" value="1"/>
</dbReference>
<comment type="caution">
    <text evidence="11">The sequence shown here is derived from an EMBL/GenBank/DDBJ whole genome shotgun (WGS) entry which is preliminary data.</text>
</comment>
<dbReference type="FunFam" id="3.30.70.330:FF:000043">
    <property type="entry name" value="paraspeckle component 1 isoform X1"/>
    <property type="match status" value="1"/>
</dbReference>
<feature type="domain" description="RRM" evidence="8">
    <location>
        <begin position="85"/>
        <end position="157"/>
    </location>
</feature>
<dbReference type="CDD" id="cd13319">
    <property type="entry name" value="PH_RARhoGAP"/>
    <property type="match status" value="1"/>
</dbReference>
<keyword evidence="4" id="KW-0677">Repeat</keyword>
<dbReference type="InterPro" id="IPR011993">
    <property type="entry name" value="PH-like_dom_sf"/>
</dbReference>
<dbReference type="PROSITE" id="PS50200">
    <property type="entry name" value="RA"/>
    <property type="match status" value="1"/>
</dbReference>
<dbReference type="InterPro" id="IPR008936">
    <property type="entry name" value="Rho_GTPase_activation_prot"/>
</dbReference>
<dbReference type="SMART" id="SM00360">
    <property type="entry name" value="RRM"/>
    <property type="match status" value="2"/>
</dbReference>
<feature type="compositionally biased region" description="Basic and acidic residues" evidence="7">
    <location>
        <begin position="1278"/>
        <end position="1290"/>
    </location>
</feature>
<sequence>MDSRNTQQSTEQSDNSPQPENHGTESPSAEQTAADKDSSEPTPQQSPRSEDGDGAEEEPRRSPVEMTLDINNFRKAGEKTFTLRSRLFVGNLPLDMTDEEFKHMFAKYGNVSEVFVNRERGFGFIRLETRTLAEIAKAELDGTVMNNRPIRIRFPVHGAALTVRNLLPAVTNELLEQAFSQFGPVERAIVVTDDQGCPTGKGIVEFANKGAARKALECCTEGALLLTTTPCPAIVEPLEHFDDEDGMPEKLVPKIPKYYKEREQKPHFSQPGTFEFEYVSRWKALHELDKQQRQLVEKSIREAKEKLEAELESAKNEHQLMLMTQDLMRRQEELRRLEELRNQELVRRKQIEMRHEEERRRREEEMRHREQEDLRRHPDGFKPNYMDNKEQEMRVGDLGLRGAINIGDGYNQASPGPGGSQGQMMGISGGRGPTGPEGTTNMGTPLLSDNGSMRNERYAQAGSMQGRPDVESPKQQQQQPPPLLGPHVGPPPGFGRGNQVGGVFEGPNSKRYAVAPPGLINEICVSPTPSEDSGTLNRSVSGGWMDNLSPQQRPESTRGGGHQASKRRMKYQSYRRQSAPSLVITKALTRSKTLSRESFQLPVFPERCSLVQSFLAGFDRSFLLHGHVQLRTGMQTQDRHLFLFTDILVISKAKSANNFKRKAQVRVCQMWTTGYTDEVYEGSTSPERSFVMGWPTCNYVATFSSTEDKEKWFLRLKSRIKEEKENEEPKTIPLRVYGKGINTFAVTKTLPVSNWDSTNEVVRLALQQFGVIGNVKDFQLWVISKKDNVPYPLIGHEFPFSIQMSHVIPTPSPGGEGRDTAAPPVDRQVALQMEQLQVYKQCQFILKPRPTDTQNLPAELPQKPLKRRRSFIGWAFWRGSSSHLNDPSLSTPRGCLFGQPLGSVCIDGALPKPVMDMLAFLYAEGSWTRGIFRRPAGARAVRELRDTLDSGNFQLPLTRDHVFVIAGVFKDFLRSIPGSLLCSELHEEWMDVLDEEDEEEEQVQDIKRMISRLPNENALLLRYLLAMLHGIQGNAQENQMTSFNLSVCIAPSMLWPPGAPCSNEAEGEGTKKVCELVKFMIEHCRQILGEDPSSLYGGPPPQPPPEETGSEDSSEPETLRGSLDSILTFSDCDQDTDPEILQAQPDSEPRLKVHPLERHRARRLKPGVSYVSRDTQTVNSGSRERRCSEPAITYVAKFRPCASGMDDANSEELPSQPPNPCGETKKGGGTSAGLEASSSSLSSISPDPTRSSLDSPDSLDSDITWGGPSHKSLTFGKHASEKGKAGERGEQPVISNNRPQQKPSSRVSRAGADGSRACLAPGEGRAQRPAPEAGPLQPAAPPPLDREPQLF</sequence>
<dbReference type="SUPFAM" id="SSF54928">
    <property type="entry name" value="RNA-binding domain, RBD"/>
    <property type="match status" value="1"/>
</dbReference>
<feature type="region of interest" description="Disordered" evidence="7">
    <location>
        <begin position="355"/>
        <end position="386"/>
    </location>
</feature>
<evidence type="ECO:0000313" key="11">
    <source>
        <dbReference type="EMBL" id="TNM94252.1"/>
    </source>
</evidence>